<dbReference type="Pfam" id="PF00481">
    <property type="entry name" value="PP2C"/>
    <property type="match status" value="1"/>
</dbReference>
<evidence type="ECO:0000313" key="2">
    <source>
        <dbReference type="EMBL" id="KAK7262962.1"/>
    </source>
</evidence>
<comment type="caution">
    <text evidence="2">The sequence shown here is derived from an EMBL/GenBank/DDBJ whole genome shotgun (WGS) entry which is preliminary data.</text>
</comment>
<dbReference type="Proteomes" id="UP001359559">
    <property type="component" value="Unassembled WGS sequence"/>
</dbReference>
<gene>
    <name evidence="2" type="ORF">RJT34_30545</name>
</gene>
<dbReference type="SUPFAM" id="SSF81606">
    <property type="entry name" value="PP2C-like"/>
    <property type="match status" value="1"/>
</dbReference>
<dbReference type="GO" id="GO:0004722">
    <property type="term" value="F:protein serine/threonine phosphatase activity"/>
    <property type="evidence" value="ECO:0007669"/>
    <property type="project" value="InterPro"/>
</dbReference>
<reference evidence="2 3" key="1">
    <citation type="submission" date="2024-01" db="EMBL/GenBank/DDBJ databases">
        <title>The genomes of 5 underutilized Papilionoideae crops provide insights into root nodulation and disease resistance.</title>
        <authorList>
            <person name="Yuan L."/>
        </authorList>
    </citation>
    <scope>NUCLEOTIDE SEQUENCE [LARGE SCALE GENOMIC DNA]</scope>
    <source>
        <strain evidence="2">LY-2023</strain>
        <tissue evidence="2">Leaf</tissue>
    </source>
</reference>
<feature type="domain" description="PPM-type phosphatase" evidence="1">
    <location>
        <begin position="1"/>
        <end position="97"/>
    </location>
</feature>
<name>A0AAN9ET09_CLITE</name>
<evidence type="ECO:0000259" key="1">
    <source>
        <dbReference type="PROSITE" id="PS51746"/>
    </source>
</evidence>
<dbReference type="AlphaFoldDB" id="A0AAN9ET09"/>
<proteinExistence type="predicted"/>
<organism evidence="2 3">
    <name type="scientific">Clitoria ternatea</name>
    <name type="common">Butterfly pea</name>
    <dbReference type="NCBI Taxonomy" id="43366"/>
    <lineage>
        <taxon>Eukaryota</taxon>
        <taxon>Viridiplantae</taxon>
        <taxon>Streptophyta</taxon>
        <taxon>Embryophyta</taxon>
        <taxon>Tracheophyta</taxon>
        <taxon>Spermatophyta</taxon>
        <taxon>Magnoliopsida</taxon>
        <taxon>eudicotyledons</taxon>
        <taxon>Gunneridae</taxon>
        <taxon>Pentapetalae</taxon>
        <taxon>rosids</taxon>
        <taxon>fabids</taxon>
        <taxon>Fabales</taxon>
        <taxon>Fabaceae</taxon>
        <taxon>Papilionoideae</taxon>
        <taxon>50 kb inversion clade</taxon>
        <taxon>NPAAA clade</taxon>
        <taxon>indigoferoid/millettioid clade</taxon>
        <taxon>Phaseoleae</taxon>
        <taxon>Clitoria</taxon>
    </lineage>
</organism>
<dbReference type="PROSITE" id="PS51746">
    <property type="entry name" value="PPM_2"/>
    <property type="match status" value="1"/>
</dbReference>
<dbReference type="InterPro" id="IPR001932">
    <property type="entry name" value="PPM-type_phosphatase-like_dom"/>
</dbReference>
<dbReference type="InterPro" id="IPR036457">
    <property type="entry name" value="PPM-type-like_dom_sf"/>
</dbReference>
<dbReference type="Gene3D" id="3.60.40.10">
    <property type="entry name" value="PPM-type phosphatase domain"/>
    <property type="match status" value="1"/>
</dbReference>
<dbReference type="InterPro" id="IPR015655">
    <property type="entry name" value="PP2C"/>
</dbReference>
<dbReference type="PANTHER" id="PTHR47992">
    <property type="entry name" value="PROTEIN PHOSPHATASE"/>
    <property type="match status" value="1"/>
</dbReference>
<evidence type="ECO:0000313" key="3">
    <source>
        <dbReference type="Proteomes" id="UP001359559"/>
    </source>
</evidence>
<keyword evidence="3" id="KW-1185">Reference proteome</keyword>
<sequence length="97" mass="10793">MDTVSRESTPSAANLESLVTKESSGRASCFLTMSHTFFTVSGDVPRVDGQLAVARAFSDKSLKMHIYSEPNVLVEEVDPHTYFLILASDEIWKVLHF</sequence>
<protein>
    <recommendedName>
        <fullName evidence="1">PPM-type phosphatase domain-containing protein</fullName>
    </recommendedName>
</protein>
<accession>A0AAN9ET09</accession>
<dbReference type="EMBL" id="JAYKXN010000008">
    <property type="protein sequence ID" value="KAK7262962.1"/>
    <property type="molecule type" value="Genomic_DNA"/>
</dbReference>